<accession>A0AAE3VZQ7</accession>
<name>A0AAE3VZQ7_9ACTN</name>
<reference evidence="3 4" key="1">
    <citation type="submission" date="2023-07" db="EMBL/GenBank/DDBJ databases">
        <title>Sequencing the genomes of 1000 actinobacteria strains.</title>
        <authorList>
            <person name="Klenk H.-P."/>
        </authorList>
    </citation>
    <scope>NUCLEOTIDE SEQUENCE [LARGE SCALE GENOMIC DNA]</scope>
    <source>
        <strain evidence="3 4">DSM 44709</strain>
    </source>
</reference>
<dbReference type="AlphaFoldDB" id="A0AAE3VZQ7"/>
<keyword evidence="2" id="KW-1133">Transmembrane helix</keyword>
<gene>
    <name evidence="3" type="ORF">J2S42_003455</name>
</gene>
<feature type="compositionally biased region" description="Pro residues" evidence="1">
    <location>
        <begin position="284"/>
        <end position="296"/>
    </location>
</feature>
<evidence type="ECO:0000256" key="1">
    <source>
        <dbReference type="SAM" id="MobiDB-lite"/>
    </source>
</evidence>
<protein>
    <submittedName>
        <fullName evidence="3">Uncharacterized protein</fullName>
    </submittedName>
</protein>
<feature type="transmembrane region" description="Helical" evidence="2">
    <location>
        <begin position="32"/>
        <end position="54"/>
    </location>
</feature>
<feature type="compositionally biased region" description="Low complexity" evidence="1">
    <location>
        <begin position="274"/>
        <end position="283"/>
    </location>
</feature>
<sequence length="347" mass="36168">MTTQPDPAAAGQHPAPAGKKPVRELVEPLREIAAFVLLGANAVFLFIAFLNLSVQFGYGASAFTDRAAASFGDFINLVTIGFPLIAVLLAVFVAPAASRAKLIVTVALAEFAVSAFFGLLFGLMVGVVSLAAGSVLNGFTALLARLAWAAVLGLVAYGVWTIFQAHYYTPRPKPAPPVPGMYGQPGPYPGQPYPGQPYPGQPYPGQPQHPGQPQQQGQHVQYGFPPQQQYGAPYGDPQNFGADQTAAYPVQPPPAGSPAVPQYPDPQSAPPAPQQQYYPAAPQSGPPAPQSAPPVQPASDQPAPHQSAPGQPTPGQPMPGQPFPGQPQGAGYPPAVTEQPPRDADNR</sequence>
<evidence type="ECO:0000313" key="3">
    <source>
        <dbReference type="EMBL" id="MDQ0366786.1"/>
    </source>
</evidence>
<organism evidence="3 4">
    <name type="scientific">Catenuloplanes indicus</name>
    <dbReference type="NCBI Taxonomy" id="137267"/>
    <lineage>
        <taxon>Bacteria</taxon>
        <taxon>Bacillati</taxon>
        <taxon>Actinomycetota</taxon>
        <taxon>Actinomycetes</taxon>
        <taxon>Micromonosporales</taxon>
        <taxon>Micromonosporaceae</taxon>
        <taxon>Catenuloplanes</taxon>
    </lineage>
</organism>
<feature type="compositionally biased region" description="Low complexity" evidence="1">
    <location>
        <begin position="208"/>
        <end position="223"/>
    </location>
</feature>
<feature type="compositionally biased region" description="Pro residues" evidence="1">
    <location>
        <begin position="311"/>
        <end position="325"/>
    </location>
</feature>
<dbReference type="RefSeq" id="WP_307240373.1">
    <property type="nucleotide sequence ID" value="NZ_JAUSUZ010000001.1"/>
</dbReference>
<keyword evidence="4" id="KW-1185">Reference proteome</keyword>
<keyword evidence="2" id="KW-0472">Membrane</keyword>
<comment type="caution">
    <text evidence="3">The sequence shown here is derived from an EMBL/GenBank/DDBJ whole genome shotgun (WGS) entry which is preliminary data.</text>
</comment>
<feature type="compositionally biased region" description="Pro residues" evidence="1">
    <location>
        <begin position="250"/>
        <end position="273"/>
    </location>
</feature>
<feature type="transmembrane region" description="Helical" evidence="2">
    <location>
        <begin position="74"/>
        <end position="94"/>
    </location>
</feature>
<feature type="transmembrane region" description="Helical" evidence="2">
    <location>
        <begin position="106"/>
        <end position="136"/>
    </location>
</feature>
<evidence type="ECO:0000256" key="2">
    <source>
        <dbReference type="SAM" id="Phobius"/>
    </source>
</evidence>
<evidence type="ECO:0000313" key="4">
    <source>
        <dbReference type="Proteomes" id="UP001240236"/>
    </source>
</evidence>
<keyword evidence="2" id="KW-0812">Transmembrane</keyword>
<dbReference type="Proteomes" id="UP001240236">
    <property type="component" value="Unassembled WGS sequence"/>
</dbReference>
<proteinExistence type="predicted"/>
<feature type="compositionally biased region" description="Pro residues" evidence="1">
    <location>
        <begin position="186"/>
        <end position="207"/>
    </location>
</feature>
<feature type="transmembrane region" description="Helical" evidence="2">
    <location>
        <begin position="142"/>
        <end position="163"/>
    </location>
</feature>
<dbReference type="EMBL" id="JAUSUZ010000001">
    <property type="protein sequence ID" value="MDQ0366786.1"/>
    <property type="molecule type" value="Genomic_DNA"/>
</dbReference>
<feature type="region of interest" description="Disordered" evidence="1">
    <location>
        <begin position="178"/>
        <end position="347"/>
    </location>
</feature>